<reference evidence="1 2" key="1">
    <citation type="submission" date="2016-02" db="EMBL/GenBank/DDBJ databases">
        <authorList>
            <person name="Wen L."/>
            <person name="He K."/>
            <person name="Yang H."/>
        </authorList>
    </citation>
    <scope>NUCLEOTIDE SEQUENCE [LARGE SCALE GENOMIC DNA]</scope>
    <source>
        <strain evidence="1 2">GED7880</strain>
    </source>
</reference>
<gene>
    <name evidence="1" type="ORF">HMPREF3202_00049</name>
</gene>
<protein>
    <submittedName>
        <fullName evidence="1">Uncharacterized protein</fullName>
    </submittedName>
</protein>
<dbReference type="STRING" id="28125.HMPREF3202_00049"/>
<dbReference type="AlphaFoldDB" id="A0A137T167"/>
<evidence type="ECO:0000313" key="2">
    <source>
        <dbReference type="Proteomes" id="UP000070093"/>
    </source>
</evidence>
<comment type="caution">
    <text evidence="1">The sequence shown here is derived from an EMBL/GenBank/DDBJ whole genome shotgun (WGS) entry which is preliminary data.</text>
</comment>
<accession>A0A137T167</accession>
<name>A0A137T167_9BACT</name>
<dbReference type="EMBL" id="LTAG01000003">
    <property type="protein sequence ID" value="KXO18461.1"/>
    <property type="molecule type" value="Genomic_DNA"/>
</dbReference>
<proteinExistence type="predicted"/>
<dbReference type="Proteomes" id="UP000070093">
    <property type="component" value="Unassembled WGS sequence"/>
</dbReference>
<evidence type="ECO:0000313" key="1">
    <source>
        <dbReference type="EMBL" id="KXO18461.1"/>
    </source>
</evidence>
<organism evidence="1 2">
    <name type="scientific">Prevotella bivia</name>
    <dbReference type="NCBI Taxonomy" id="28125"/>
    <lineage>
        <taxon>Bacteria</taxon>
        <taxon>Pseudomonadati</taxon>
        <taxon>Bacteroidota</taxon>
        <taxon>Bacteroidia</taxon>
        <taxon>Bacteroidales</taxon>
        <taxon>Prevotellaceae</taxon>
        <taxon>Prevotella</taxon>
    </lineage>
</organism>
<sequence length="51" mass="5702">MIAIVAREIAIRNKQNTVVTIVLVDQETVTRLQLLLIALVGLQIVIVHIQQ</sequence>